<dbReference type="FunFam" id="3.40.50.720:FF:000203">
    <property type="entry name" value="D-3-phosphoglycerate dehydrogenase (SerA)"/>
    <property type="match status" value="1"/>
</dbReference>
<evidence type="ECO:0000259" key="6">
    <source>
        <dbReference type="Pfam" id="PF02826"/>
    </source>
</evidence>
<reference evidence="7" key="1">
    <citation type="journal article" date="2021" name="PeerJ">
        <title>Extensive microbial diversity within the chicken gut microbiome revealed by metagenomics and culture.</title>
        <authorList>
            <person name="Gilroy R."/>
            <person name="Ravi A."/>
            <person name="Getino M."/>
            <person name="Pursley I."/>
            <person name="Horton D.L."/>
            <person name="Alikhan N.F."/>
            <person name="Baker D."/>
            <person name="Gharbi K."/>
            <person name="Hall N."/>
            <person name="Watson M."/>
            <person name="Adriaenssens E.M."/>
            <person name="Foster-Nyarko E."/>
            <person name="Jarju S."/>
            <person name="Secka A."/>
            <person name="Antonio M."/>
            <person name="Oren A."/>
            <person name="Chaudhuri R.R."/>
            <person name="La Ragione R."/>
            <person name="Hildebrand F."/>
            <person name="Pallen M.J."/>
        </authorList>
    </citation>
    <scope>NUCLEOTIDE SEQUENCE</scope>
    <source>
        <strain evidence="7">ChiSjej1B19-5720</strain>
    </source>
</reference>
<dbReference type="GO" id="GO:0030267">
    <property type="term" value="F:glyoxylate reductase (NADPH) activity"/>
    <property type="evidence" value="ECO:0007669"/>
    <property type="project" value="TreeGrafter"/>
</dbReference>
<protein>
    <recommendedName>
        <fullName evidence="9">Glyoxylate reductase</fullName>
    </recommendedName>
</protein>
<evidence type="ECO:0000313" key="8">
    <source>
        <dbReference type="Proteomes" id="UP000823842"/>
    </source>
</evidence>
<dbReference type="PANTHER" id="PTHR10996">
    <property type="entry name" value="2-HYDROXYACID DEHYDROGENASE-RELATED"/>
    <property type="match status" value="1"/>
</dbReference>
<reference evidence="7" key="2">
    <citation type="submission" date="2021-04" db="EMBL/GenBank/DDBJ databases">
        <authorList>
            <person name="Gilroy R."/>
        </authorList>
    </citation>
    <scope>NUCLEOTIDE SEQUENCE</scope>
    <source>
        <strain evidence="7">ChiSjej1B19-5720</strain>
    </source>
</reference>
<dbReference type="GO" id="GO:0016618">
    <property type="term" value="F:hydroxypyruvate reductase [NAD(P)H] activity"/>
    <property type="evidence" value="ECO:0007669"/>
    <property type="project" value="TreeGrafter"/>
</dbReference>
<dbReference type="AlphaFoldDB" id="A0A9D2LVG4"/>
<name>A0A9D2LVG4_9FIRM</name>
<keyword evidence="2 4" id="KW-0560">Oxidoreductase</keyword>
<evidence type="ECO:0000256" key="3">
    <source>
        <dbReference type="ARBA" id="ARBA00023027"/>
    </source>
</evidence>
<dbReference type="InterPro" id="IPR050223">
    <property type="entry name" value="D-isomer_2-hydroxyacid_DH"/>
</dbReference>
<dbReference type="GO" id="GO:0005829">
    <property type="term" value="C:cytosol"/>
    <property type="evidence" value="ECO:0007669"/>
    <property type="project" value="TreeGrafter"/>
</dbReference>
<sequence>MNKLLITGWVPETILKDYRELFSITLPDQDKKNFSVEEVKEMLPEYDALFTLSSFSFRKELIDLAKNLKAVANFGVGYDNIDLSCCTEKGIFVVNTPSSVTEPTAELTIALILAITKGIVMYDKELRSTRLCHGEAFFDRDLLLTGKTIGIIGYGRIGQAVGRKAQGLGMKVMYYNRHRKSPEEEQRLHAVYGTFDQVLENADVISCHVPYTKENHHMFNLEAFKKMKPTAYFINAARGPVMCETDLAAALKEKLIRGAATDVFEYEPKVSQELAEMENVVITPHIGSNVLESRLSMAREALDGLSALFKGEYPENVVNKELPLFK</sequence>
<dbReference type="PROSITE" id="PS00065">
    <property type="entry name" value="D_2_HYDROXYACID_DH_1"/>
    <property type="match status" value="1"/>
</dbReference>
<keyword evidence="3" id="KW-0520">NAD</keyword>
<evidence type="ECO:0008006" key="9">
    <source>
        <dbReference type="Google" id="ProtNLM"/>
    </source>
</evidence>
<dbReference type="PANTHER" id="PTHR10996:SF283">
    <property type="entry name" value="GLYOXYLATE_HYDROXYPYRUVATE REDUCTASE B"/>
    <property type="match status" value="1"/>
</dbReference>
<feature type="domain" description="D-isomer specific 2-hydroxyacid dehydrogenase catalytic" evidence="5">
    <location>
        <begin position="33"/>
        <end position="319"/>
    </location>
</feature>
<comment type="similarity">
    <text evidence="1 4">Belongs to the D-isomer specific 2-hydroxyacid dehydrogenase family.</text>
</comment>
<dbReference type="InterPro" id="IPR036291">
    <property type="entry name" value="NAD(P)-bd_dom_sf"/>
</dbReference>
<dbReference type="Pfam" id="PF00389">
    <property type="entry name" value="2-Hacid_dh"/>
    <property type="match status" value="1"/>
</dbReference>
<comment type="caution">
    <text evidence="7">The sequence shown here is derived from an EMBL/GenBank/DDBJ whole genome shotgun (WGS) entry which is preliminary data.</text>
</comment>
<organism evidence="7 8">
    <name type="scientific">Candidatus Blautia faecavium</name>
    <dbReference type="NCBI Taxonomy" id="2838487"/>
    <lineage>
        <taxon>Bacteria</taxon>
        <taxon>Bacillati</taxon>
        <taxon>Bacillota</taxon>
        <taxon>Clostridia</taxon>
        <taxon>Lachnospirales</taxon>
        <taxon>Lachnospiraceae</taxon>
        <taxon>Blautia</taxon>
    </lineage>
</organism>
<dbReference type="InterPro" id="IPR029752">
    <property type="entry name" value="D-isomer_DH_CS1"/>
</dbReference>
<dbReference type="EMBL" id="DWYZ01000277">
    <property type="protein sequence ID" value="HJB29963.1"/>
    <property type="molecule type" value="Genomic_DNA"/>
</dbReference>
<evidence type="ECO:0000256" key="2">
    <source>
        <dbReference type="ARBA" id="ARBA00023002"/>
    </source>
</evidence>
<dbReference type="InterPro" id="IPR006140">
    <property type="entry name" value="D-isomer_DH_NAD-bd"/>
</dbReference>
<evidence type="ECO:0000313" key="7">
    <source>
        <dbReference type="EMBL" id="HJB29963.1"/>
    </source>
</evidence>
<evidence type="ECO:0000256" key="4">
    <source>
        <dbReference type="RuleBase" id="RU003719"/>
    </source>
</evidence>
<dbReference type="Proteomes" id="UP000823842">
    <property type="component" value="Unassembled WGS sequence"/>
</dbReference>
<dbReference type="GO" id="GO:0051287">
    <property type="term" value="F:NAD binding"/>
    <property type="evidence" value="ECO:0007669"/>
    <property type="project" value="InterPro"/>
</dbReference>
<dbReference type="Pfam" id="PF02826">
    <property type="entry name" value="2-Hacid_dh_C"/>
    <property type="match status" value="1"/>
</dbReference>
<evidence type="ECO:0000259" key="5">
    <source>
        <dbReference type="Pfam" id="PF00389"/>
    </source>
</evidence>
<feature type="domain" description="D-isomer specific 2-hydroxyacid dehydrogenase NAD-binding" evidence="6">
    <location>
        <begin position="109"/>
        <end position="287"/>
    </location>
</feature>
<evidence type="ECO:0000256" key="1">
    <source>
        <dbReference type="ARBA" id="ARBA00005854"/>
    </source>
</evidence>
<dbReference type="Gene3D" id="3.40.50.720">
    <property type="entry name" value="NAD(P)-binding Rossmann-like Domain"/>
    <property type="match status" value="2"/>
</dbReference>
<proteinExistence type="inferred from homology"/>
<gene>
    <name evidence="7" type="ORF">IAA06_14410</name>
</gene>
<accession>A0A9D2LVG4</accession>
<dbReference type="InterPro" id="IPR006139">
    <property type="entry name" value="D-isomer_2_OHA_DH_cat_dom"/>
</dbReference>
<dbReference type="SUPFAM" id="SSF52283">
    <property type="entry name" value="Formate/glycerate dehydrogenase catalytic domain-like"/>
    <property type="match status" value="1"/>
</dbReference>
<dbReference type="SUPFAM" id="SSF51735">
    <property type="entry name" value="NAD(P)-binding Rossmann-fold domains"/>
    <property type="match status" value="1"/>
</dbReference>